<keyword evidence="2 5" id="KW-0812">Transmembrane</keyword>
<dbReference type="EMBL" id="JABXIY010000003">
    <property type="protein sequence ID" value="NVK95404.1"/>
    <property type="molecule type" value="Genomic_DNA"/>
</dbReference>
<feature type="transmembrane region" description="Helical" evidence="5">
    <location>
        <begin position="125"/>
        <end position="145"/>
    </location>
</feature>
<feature type="transmembrane region" description="Helical" evidence="5">
    <location>
        <begin position="165"/>
        <end position="186"/>
    </location>
</feature>
<name>A0A850LBJ1_9RHOB</name>
<dbReference type="PANTHER" id="PTHR10846:SF8">
    <property type="entry name" value="INNER MEMBRANE PROTEIN YRBG"/>
    <property type="match status" value="1"/>
</dbReference>
<accession>A0A850LBJ1</accession>
<dbReference type="Gene3D" id="1.20.1420.30">
    <property type="entry name" value="NCX, central ion-binding region"/>
    <property type="match status" value="1"/>
</dbReference>
<comment type="caution">
    <text evidence="7">The sequence shown here is derived from an EMBL/GenBank/DDBJ whole genome shotgun (WGS) entry which is preliminary data.</text>
</comment>
<feature type="transmembrane region" description="Helical" evidence="5">
    <location>
        <begin position="66"/>
        <end position="92"/>
    </location>
</feature>
<evidence type="ECO:0000313" key="7">
    <source>
        <dbReference type="EMBL" id="NVK95404.1"/>
    </source>
</evidence>
<evidence type="ECO:0000256" key="4">
    <source>
        <dbReference type="ARBA" id="ARBA00023136"/>
    </source>
</evidence>
<dbReference type="InterPro" id="IPR044880">
    <property type="entry name" value="NCX_ion-bd_dom_sf"/>
</dbReference>
<reference evidence="7 8" key="1">
    <citation type="journal article" date="2020" name="Proc. Natl. Acad. Sci. U.S.A.">
        <title>Ecological drivers of bacterial community assembly in synthetic phycospheres.</title>
        <authorList>
            <person name="Fu H."/>
            <person name="Uchimiya M."/>
            <person name="Gore J."/>
            <person name="Moran M.A."/>
        </authorList>
    </citation>
    <scope>NUCLEOTIDE SEQUENCE [LARGE SCALE GENOMIC DNA]</scope>
    <source>
        <strain evidence="7">HF-Din03</strain>
    </source>
</reference>
<dbReference type="GO" id="GO:0005262">
    <property type="term" value="F:calcium channel activity"/>
    <property type="evidence" value="ECO:0007669"/>
    <property type="project" value="TreeGrafter"/>
</dbReference>
<protein>
    <submittedName>
        <fullName evidence="7">Calcium/sodium antiporter</fullName>
    </submittedName>
</protein>
<feature type="transmembrane region" description="Helical" evidence="5">
    <location>
        <begin position="291"/>
        <end position="308"/>
    </location>
</feature>
<feature type="transmembrane region" description="Helical" evidence="5">
    <location>
        <begin position="263"/>
        <end position="284"/>
    </location>
</feature>
<evidence type="ECO:0000256" key="1">
    <source>
        <dbReference type="ARBA" id="ARBA00004141"/>
    </source>
</evidence>
<evidence type="ECO:0000256" key="5">
    <source>
        <dbReference type="SAM" id="Phobius"/>
    </source>
</evidence>
<dbReference type="GO" id="GO:0005886">
    <property type="term" value="C:plasma membrane"/>
    <property type="evidence" value="ECO:0007669"/>
    <property type="project" value="TreeGrafter"/>
</dbReference>
<dbReference type="PANTHER" id="PTHR10846">
    <property type="entry name" value="SODIUM/POTASSIUM/CALCIUM EXCHANGER"/>
    <property type="match status" value="1"/>
</dbReference>
<dbReference type="AlphaFoldDB" id="A0A850LBJ1"/>
<dbReference type="GO" id="GO:0008273">
    <property type="term" value="F:calcium, potassium:sodium antiporter activity"/>
    <property type="evidence" value="ECO:0007669"/>
    <property type="project" value="TreeGrafter"/>
</dbReference>
<comment type="subcellular location">
    <subcellularLocation>
        <location evidence="1">Membrane</location>
        <topology evidence="1">Multi-pass membrane protein</topology>
    </subcellularLocation>
</comment>
<dbReference type="InterPro" id="IPR004837">
    <property type="entry name" value="NaCa_Exmemb"/>
</dbReference>
<keyword evidence="3 5" id="KW-1133">Transmembrane helix</keyword>
<evidence type="ECO:0000313" key="8">
    <source>
        <dbReference type="Proteomes" id="UP000565723"/>
    </source>
</evidence>
<feature type="transmembrane region" description="Helical" evidence="5">
    <location>
        <begin position="33"/>
        <end position="54"/>
    </location>
</feature>
<feature type="domain" description="Sodium/calcium exchanger membrane region" evidence="6">
    <location>
        <begin position="168"/>
        <end position="306"/>
    </location>
</feature>
<organism evidence="7 8">
    <name type="scientific">Ruegeria pomeroyi</name>
    <dbReference type="NCBI Taxonomy" id="89184"/>
    <lineage>
        <taxon>Bacteria</taxon>
        <taxon>Pseudomonadati</taxon>
        <taxon>Pseudomonadota</taxon>
        <taxon>Alphaproteobacteria</taxon>
        <taxon>Rhodobacterales</taxon>
        <taxon>Roseobacteraceae</taxon>
        <taxon>Ruegeria</taxon>
    </lineage>
</organism>
<feature type="transmembrane region" description="Helical" evidence="5">
    <location>
        <begin position="98"/>
        <end position="118"/>
    </location>
</feature>
<dbReference type="NCBIfam" id="TIGR00367">
    <property type="entry name" value="calcium/sodium antiporter"/>
    <property type="match status" value="1"/>
</dbReference>
<dbReference type="OMA" id="FGIIFTP"/>
<dbReference type="Proteomes" id="UP000565723">
    <property type="component" value="Unassembled WGS sequence"/>
</dbReference>
<dbReference type="GO" id="GO:0006874">
    <property type="term" value="P:intracellular calcium ion homeostasis"/>
    <property type="evidence" value="ECO:0007669"/>
    <property type="project" value="TreeGrafter"/>
</dbReference>
<keyword evidence="4 5" id="KW-0472">Membrane</keyword>
<feature type="domain" description="Sodium/calcium exchanger membrane region" evidence="6">
    <location>
        <begin position="4"/>
        <end position="142"/>
    </location>
</feature>
<evidence type="ECO:0000256" key="3">
    <source>
        <dbReference type="ARBA" id="ARBA00022989"/>
    </source>
</evidence>
<evidence type="ECO:0000259" key="6">
    <source>
        <dbReference type="Pfam" id="PF01699"/>
    </source>
</evidence>
<dbReference type="InterPro" id="IPR004481">
    <property type="entry name" value="K/Na/Ca-exchanger"/>
</dbReference>
<dbReference type="Pfam" id="PF01699">
    <property type="entry name" value="Na_Ca_ex"/>
    <property type="match status" value="2"/>
</dbReference>
<dbReference type="RefSeq" id="WP_011046294.1">
    <property type="nucleotide sequence ID" value="NZ_CP076685.1"/>
</dbReference>
<feature type="transmembrane region" description="Helical" evidence="5">
    <location>
        <begin position="236"/>
        <end position="257"/>
    </location>
</feature>
<proteinExistence type="predicted"/>
<sequence length="309" mass="31492">MEYLSIAAGLIGLFLGGEALVRGSVGLAQRLGLPPLLIGLTVVGFGTSTPELLVSVDAALRGVPDIALGNILGSNIANILLIGGITSLIWPIRGKPVGLWRDLTVMILATLALTPILLGGQVIRVVGLVLLLSLVAYLVWSYRQAGGPCAEDTETDLPDVPARPFVAPALIGAGLLGLMIGARLLVDGAVSVAQGLGVSDAFIGLTIVAVGTSLPELATSVIAAYRRQSEIAVGNIVGSNIFNVLGILGATAVIAPIPVASRFALFDLPVALAAAVTFSVLLLWRAGVSRGAGVLLLLAYAAYVWAAQG</sequence>
<evidence type="ECO:0000256" key="2">
    <source>
        <dbReference type="ARBA" id="ARBA00022692"/>
    </source>
</evidence>
<gene>
    <name evidence="7" type="ORF">HW564_00615</name>
</gene>